<keyword evidence="2" id="KW-0520">NAD</keyword>
<dbReference type="PANTHER" id="PTHR43333:SF1">
    <property type="entry name" value="D-ISOMER SPECIFIC 2-HYDROXYACID DEHYDROGENASE NAD-BINDING DOMAIN-CONTAINING PROTEIN"/>
    <property type="match status" value="1"/>
</dbReference>
<keyword evidence="1" id="KW-0560">Oxidoreductase</keyword>
<sequence length="337" mass="36620">MEGKKILVAFPVEEEDRLTLEEAAPGCQFRFAKSDPGLGRFESLVPGEPLTQELADWGEIILGNVPAGLLHGREDLLWLQTNSAGVEAYVKPGVLAPGTLLTNATGAYGLAISEHMLGVLLSLMKNLELYRDAQKEGAWQSQGPVDSLWGATVLVLGMGDIGGEFGRRCKALGAKVIGVRRSPRACPDYAQEVHTLEDLDQLLPQADVVAVTLPGTEATRGLLGREQFAAMKQGAYLLNVGRGFIVDTEALCDALESGRLGGAGLDVTDPEPLPPEHRLWRIPRAVVTPHISGFYHLKETHRRIVNICAENLEKFGRGQPLRNLVDFSTGYRQSPRQ</sequence>
<dbReference type="InterPro" id="IPR006140">
    <property type="entry name" value="D-isomer_DH_NAD-bd"/>
</dbReference>
<comment type="caution">
    <text evidence="4">The sequence shown here is derived from an EMBL/GenBank/DDBJ whole genome shotgun (WGS) entry which is preliminary data.</text>
</comment>
<dbReference type="SUPFAM" id="SSF51735">
    <property type="entry name" value="NAD(P)-binding Rossmann-fold domains"/>
    <property type="match status" value="1"/>
</dbReference>
<dbReference type="PANTHER" id="PTHR43333">
    <property type="entry name" value="2-HACID_DH_C DOMAIN-CONTAINING PROTEIN"/>
    <property type="match status" value="1"/>
</dbReference>
<gene>
    <name evidence="4" type="ORF">H9838_04070</name>
</gene>
<dbReference type="Gene3D" id="3.40.50.720">
    <property type="entry name" value="NAD(P)-binding Rossmann-like Domain"/>
    <property type="match status" value="2"/>
</dbReference>
<dbReference type="InterPro" id="IPR015878">
    <property type="entry name" value="Ado_hCys_hydrolase_NAD-bd"/>
</dbReference>
<name>A0A9D2C0J7_9FIRM</name>
<evidence type="ECO:0000313" key="5">
    <source>
        <dbReference type="Proteomes" id="UP000823915"/>
    </source>
</evidence>
<dbReference type="SUPFAM" id="SSF52283">
    <property type="entry name" value="Formate/glycerate dehydrogenase catalytic domain-like"/>
    <property type="match status" value="1"/>
</dbReference>
<evidence type="ECO:0000259" key="3">
    <source>
        <dbReference type="SMART" id="SM00997"/>
    </source>
</evidence>
<dbReference type="AlphaFoldDB" id="A0A9D2C0J7"/>
<proteinExistence type="predicted"/>
<dbReference type="PROSITE" id="PS00671">
    <property type="entry name" value="D_2_HYDROXYACID_DH_3"/>
    <property type="match status" value="1"/>
</dbReference>
<feature type="domain" description="S-adenosyl-L-homocysteine hydrolase NAD binding" evidence="3">
    <location>
        <begin position="137"/>
        <end position="312"/>
    </location>
</feature>
<dbReference type="Pfam" id="PF02826">
    <property type="entry name" value="2-Hacid_dh_C"/>
    <property type="match status" value="1"/>
</dbReference>
<dbReference type="InterPro" id="IPR029753">
    <property type="entry name" value="D-isomer_DH_CS"/>
</dbReference>
<evidence type="ECO:0000313" key="4">
    <source>
        <dbReference type="EMBL" id="HIY26334.1"/>
    </source>
</evidence>
<evidence type="ECO:0000256" key="1">
    <source>
        <dbReference type="ARBA" id="ARBA00023002"/>
    </source>
</evidence>
<reference evidence="4" key="2">
    <citation type="submission" date="2021-04" db="EMBL/GenBank/DDBJ databases">
        <authorList>
            <person name="Gilroy R."/>
        </authorList>
    </citation>
    <scope>NUCLEOTIDE SEQUENCE</scope>
    <source>
        <strain evidence="4">1282</strain>
    </source>
</reference>
<dbReference type="CDD" id="cd05300">
    <property type="entry name" value="2-Hacid_dh_1"/>
    <property type="match status" value="1"/>
</dbReference>
<reference evidence="4" key="1">
    <citation type="journal article" date="2021" name="PeerJ">
        <title>Extensive microbial diversity within the chicken gut microbiome revealed by metagenomics and culture.</title>
        <authorList>
            <person name="Gilroy R."/>
            <person name="Ravi A."/>
            <person name="Getino M."/>
            <person name="Pursley I."/>
            <person name="Horton D.L."/>
            <person name="Alikhan N.F."/>
            <person name="Baker D."/>
            <person name="Gharbi K."/>
            <person name="Hall N."/>
            <person name="Watson M."/>
            <person name="Adriaenssens E.M."/>
            <person name="Foster-Nyarko E."/>
            <person name="Jarju S."/>
            <person name="Secka A."/>
            <person name="Antonio M."/>
            <person name="Oren A."/>
            <person name="Chaudhuri R.R."/>
            <person name="La Ragione R."/>
            <person name="Hildebrand F."/>
            <person name="Pallen M.J."/>
        </authorList>
    </citation>
    <scope>NUCLEOTIDE SEQUENCE</scope>
    <source>
        <strain evidence="4">1282</strain>
    </source>
</reference>
<accession>A0A9D2C0J7</accession>
<dbReference type="SMART" id="SM00997">
    <property type="entry name" value="AdoHcyase_NAD"/>
    <property type="match status" value="1"/>
</dbReference>
<organism evidence="4 5">
    <name type="scientific">Candidatus Acutalibacter pullistercoris</name>
    <dbReference type="NCBI Taxonomy" id="2838418"/>
    <lineage>
        <taxon>Bacteria</taxon>
        <taxon>Bacillati</taxon>
        <taxon>Bacillota</taxon>
        <taxon>Clostridia</taxon>
        <taxon>Eubacteriales</taxon>
        <taxon>Acutalibacteraceae</taxon>
        <taxon>Acutalibacter</taxon>
    </lineage>
</organism>
<evidence type="ECO:0000256" key="2">
    <source>
        <dbReference type="ARBA" id="ARBA00023027"/>
    </source>
</evidence>
<dbReference type="Proteomes" id="UP000823915">
    <property type="component" value="Unassembled WGS sequence"/>
</dbReference>
<dbReference type="InterPro" id="IPR036291">
    <property type="entry name" value="NAD(P)-bd_dom_sf"/>
</dbReference>
<protein>
    <submittedName>
        <fullName evidence="4">D-2-hydroxyacid dehydrogenase</fullName>
    </submittedName>
</protein>
<dbReference type="GO" id="GO:0051287">
    <property type="term" value="F:NAD binding"/>
    <property type="evidence" value="ECO:0007669"/>
    <property type="project" value="InterPro"/>
</dbReference>
<dbReference type="GO" id="GO:0016616">
    <property type="term" value="F:oxidoreductase activity, acting on the CH-OH group of donors, NAD or NADP as acceptor"/>
    <property type="evidence" value="ECO:0007669"/>
    <property type="project" value="UniProtKB-ARBA"/>
</dbReference>
<dbReference type="EMBL" id="DXDU01000065">
    <property type="protein sequence ID" value="HIY26334.1"/>
    <property type="molecule type" value="Genomic_DNA"/>
</dbReference>